<comment type="caution">
    <text evidence="3">The sequence shown here is derived from an EMBL/GenBank/DDBJ whole genome shotgun (WGS) entry which is preliminary data.</text>
</comment>
<reference evidence="3 4" key="1">
    <citation type="journal article" date="2022" name="Nat. Ecol. Evol.">
        <title>A masculinizing supergene underlies an exaggerated male reproductive morph in a spider.</title>
        <authorList>
            <person name="Hendrickx F."/>
            <person name="De Corte Z."/>
            <person name="Sonet G."/>
            <person name="Van Belleghem S.M."/>
            <person name="Kostlbacher S."/>
            <person name="Vangestel C."/>
        </authorList>
    </citation>
    <scope>NUCLEOTIDE SEQUENCE [LARGE SCALE GENOMIC DNA]</scope>
    <source>
        <strain evidence="3">W744_W776</strain>
    </source>
</reference>
<feature type="compositionally biased region" description="Basic and acidic residues" evidence="1">
    <location>
        <begin position="247"/>
        <end position="271"/>
    </location>
</feature>
<dbReference type="Proteomes" id="UP000827092">
    <property type="component" value="Unassembled WGS sequence"/>
</dbReference>
<dbReference type="InterPro" id="IPR051640">
    <property type="entry name" value="GRB10-interact_GYF"/>
</dbReference>
<keyword evidence="4" id="KW-1185">Reference proteome</keyword>
<name>A0AAV6UEG3_9ARAC</name>
<dbReference type="Pfam" id="PF02213">
    <property type="entry name" value="GYF"/>
    <property type="match status" value="1"/>
</dbReference>
<feature type="compositionally biased region" description="Basic residues" evidence="1">
    <location>
        <begin position="1243"/>
        <end position="1252"/>
    </location>
</feature>
<dbReference type="EMBL" id="JAFNEN010000504">
    <property type="protein sequence ID" value="KAG8181621.1"/>
    <property type="molecule type" value="Genomic_DNA"/>
</dbReference>
<feature type="compositionally biased region" description="Basic and acidic residues" evidence="1">
    <location>
        <begin position="746"/>
        <end position="757"/>
    </location>
</feature>
<feature type="compositionally biased region" description="Basic and acidic residues" evidence="1">
    <location>
        <begin position="965"/>
        <end position="980"/>
    </location>
</feature>
<dbReference type="PROSITE" id="PS50829">
    <property type="entry name" value="GYF"/>
    <property type="match status" value="1"/>
</dbReference>
<protein>
    <recommendedName>
        <fullName evidence="2">GYF domain-containing protein</fullName>
    </recommendedName>
</protein>
<feature type="region of interest" description="Disordered" evidence="1">
    <location>
        <begin position="708"/>
        <end position="757"/>
    </location>
</feature>
<feature type="region of interest" description="Disordered" evidence="1">
    <location>
        <begin position="1223"/>
        <end position="1252"/>
    </location>
</feature>
<feature type="compositionally biased region" description="Basic and acidic residues" evidence="1">
    <location>
        <begin position="414"/>
        <end position="433"/>
    </location>
</feature>
<evidence type="ECO:0000313" key="4">
    <source>
        <dbReference type="Proteomes" id="UP000827092"/>
    </source>
</evidence>
<feature type="region of interest" description="Disordered" evidence="1">
    <location>
        <begin position="135"/>
        <end position="469"/>
    </location>
</feature>
<dbReference type="Gene3D" id="3.30.1490.40">
    <property type="match status" value="1"/>
</dbReference>
<dbReference type="CDD" id="cd00072">
    <property type="entry name" value="GYF"/>
    <property type="match status" value="1"/>
</dbReference>
<feature type="compositionally biased region" description="Polar residues" evidence="1">
    <location>
        <begin position="375"/>
        <end position="389"/>
    </location>
</feature>
<feature type="region of interest" description="Disordered" evidence="1">
    <location>
        <begin position="1076"/>
        <end position="1100"/>
    </location>
</feature>
<feature type="region of interest" description="Disordered" evidence="1">
    <location>
        <begin position="945"/>
        <end position="984"/>
    </location>
</feature>
<gene>
    <name evidence="3" type="ORF">JTE90_015266</name>
</gene>
<evidence type="ECO:0000256" key="1">
    <source>
        <dbReference type="SAM" id="MobiDB-lite"/>
    </source>
</evidence>
<feature type="compositionally biased region" description="Polar residues" evidence="1">
    <location>
        <begin position="1081"/>
        <end position="1098"/>
    </location>
</feature>
<evidence type="ECO:0000313" key="3">
    <source>
        <dbReference type="EMBL" id="KAG8181621.1"/>
    </source>
</evidence>
<accession>A0AAV6UEG3</accession>
<feature type="compositionally biased region" description="Basic and acidic residues" evidence="1">
    <location>
        <begin position="191"/>
        <end position="235"/>
    </location>
</feature>
<dbReference type="InterPro" id="IPR035445">
    <property type="entry name" value="GYF-like_dom_sf"/>
</dbReference>
<dbReference type="InterPro" id="IPR003169">
    <property type="entry name" value="GYF"/>
</dbReference>
<feature type="compositionally biased region" description="Gly residues" evidence="1">
    <location>
        <begin position="135"/>
        <end position="149"/>
    </location>
</feature>
<dbReference type="SMART" id="SM00444">
    <property type="entry name" value="GYF"/>
    <property type="match status" value="1"/>
</dbReference>
<sequence>MNSFASVRSNSHLKKRFIYIASEISCKVALEMAETALNFGPDWIRALASGSQGAEAAPPTMSVPRYKLAEHRYGREEMLGLIPKHPRAPESLKQFEHLAKQNFQIPLALTPMTEEEQYLWTSRYLNSEASLRGKTGPGGYGMNRTGRGGSVDRGRGRGRGGYYQRGMLHDDLPEGPPFPRQKTIERSLSANEKEHRWDERDRRYDRTYSGRIGNDDTYLKQDNTRGPHEHWRKYDDEGDWRSGGSRSYDKLAGRGSWRSERDRRDPLDHRNPPPNRGNTRGGASPQQRIGSHSSWKEDSQGHLPEWSVEEVAEPDTVGTFDSSGAFLETKVSEENTTQDEVYVSDDADEGSANQDSPEAKKESSKKTPKKPANKPSANTKKNSKSTNEAKNLEETGLEETSTPPKSTPKGARGKSKEKQQSPEPKTSQKKETSPVKQIPKSTNPVKTLSKADAVDSGDPKKLENASTTEDDAFAYHQKATENMVAQWTEEIEQRVTPHTEESSAQQDKDSKWFYQDPQGEIQGPFASHEMLEWFSSGYFTMSLMVRRSCDETFAQLGDLIKSCGRVPFMPGTPPPPIRASALPSSLTAPMAPAITPNIPAAPPGGQIPKPDEQLLQLQQQLLQQQLMQQQLMLRQAHMQQLLTQLKTQDNFTHLTSQQQQQVLMQQFMAQIPSSGLKPMGDPSNLMNPMSALAHPLMGLPLPPMMKSDLWQTAPETGPWPVNVNTPQPPGGSIWDTDLSKSNEPSELEKQKLAEEQEKIRKSEELRLQQERELEEQRNREELRRQQEEEEERKRIEEIRRQEAERQLKQELKRLEEQRLREEEAERQRQQQEEIRRRKLEEEKRIREEEELRKLEEHRRKEEERRQQEEAKRLAEMKKAEEKRKKEEIQKQKEQEKLLEVERQRELLRQKEAEREKMLLREKREREEAELRKLAELKIKTQGPVWGIQKSQSSSDAPLSLADIQRIQEEKEREEREEKMRQQQLQQHAVKQVQVVKNGLTWAKRANDCPSVVKSLSEIQQEEAERLAQLSRMQKPQAPAPPVNSNAGVWGNSSHLNKITASPSGWNVGNHSMTGGFWDDALSTTQPKKQPTPKSSDNAFPSLVVPAKPAANNKSKNARAKKDEDAVSRLFGSHHKPTDEFTKWCTDAISAMPSSVDVPTFVAFLKDIESPYEVYDYVKSYFGEGKEPREFAKLFLEKRSKYRNQAKQAPTEDNSLWGPAPAITPTVNKPPAPPNNDNDFVVKGKSKKKKGKMQRLDASMLGFTVQPSPDRVNAGEIDHVDHNV</sequence>
<feature type="domain" description="GYF" evidence="2">
    <location>
        <begin position="509"/>
        <end position="557"/>
    </location>
</feature>
<proteinExistence type="predicted"/>
<dbReference type="PANTHER" id="PTHR14445">
    <property type="entry name" value="GRB10 INTERACTING GYF PROTEIN"/>
    <property type="match status" value="1"/>
</dbReference>
<feature type="compositionally biased region" description="Polar residues" evidence="1">
    <location>
        <begin position="284"/>
        <end position="293"/>
    </location>
</feature>
<feature type="region of interest" description="Disordered" evidence="1">
    <location>
        <begin position="770"/>
        <end position="794"/>
    </location>
</feature>
<dbReference type="PANTHER" id="PTHR14445:SF36">
    <property type="entry name" value="FI03272P-RELATED"/>
    <property type="match status" value="1"/>
</dbReference>
<dbReference type="GO" id="GO:0005829">
    <property type="term" value="C:cytosol"/>
    <property type="evidence" value="ECO:0007669"/>
    <property type="project" value="TreeGrafter"/>
</dbReference>
<feature type="region of interest" description="Disordered" evidence="1">
    <location>
        <begin position="853"/>
        <end position="894"/>
    </location>
</feature>
<dbReference type="SUPFAM" id="SSF55277">
    <property type="entry name" value="GYF domain"/>
    <property type="match status" value="1"/>
</dbReference>
<organism evidence="3 4">
    <name type="scientific">Oedothorax gibbosus</name>
    <dbReference type="NCBI Taxonomy" id="931172"/>
    <lineage>
        <taxon>Eukaryota</taxon>
        <taxon>Metazoa</taxon>
        <taxon>Ecdysozoa</taxon>
        <taxon>Arthropoda</taxon>
        <taxon>Chelicerata</taxon>
        <taxon>Arachnida</taxon>
        <taxon>Araneae</taxon>
        <taxon>Araneomorphae</taxon>
        <taxon>Entelegynae</taxon>
        <taxon>Araneoidea</taxon>
        <taxon>Linyphiidae</taxon>
        <taxon>Erigoninae</taxon>
        <taxon>Oedothorax</taxon>
    </lineage>
</organism>
<evidence type="ECO:0000259" key="2">
    <source>
        <dbReference type="PROSITE" id="PS50829"/>
    </source>
</evidence>